<feature type="domain" description="DDE" evidence="5">
    <location>
        <begin position="70"/>
        <end position="146"/>
    </location>
</feature>
<keyword evidence="3" id="KW-0238">DNA-binding</keyword>
<dbReference type="InterPro" id="IPR012337">
    <property type="entry name" value="RNaseH-like_sf"/>
</dbReference>
<evidence type="ECO:0000256" key="4">
    <source>
        <dbReference type="ARBA" id="ARBA00023172"/>
    </source>
</evidence>
<dbReference type="EMBL" id="CP061856">
    <property type="protein sequence ID" value="QOD58947.1"/>
    <property type="molecule type" value="Genomic_DNA"/>
</dbReference>
<geneLocation type="plasmid" evidence="6 7">
    <name>unnamed1</name>
</geneLocation>
<dbReference type="RefSeq" id="WP_165761822.1">
    <property type="nucleotide sequence ID" value="NZ_BDMQ01000003.1"/>
</dbReference>
<evidence type="ECO:0000256" key="2">
    <source>
        <dbReference type="ARBA" id="ARBA00022578"/>
    </source>
</evidence>
<organism evidence="6 7">
    <name type="scientific">Photobacterium damsela subsp. piscicida</name>
    <name type="common">Pasteurella piscicida</name>
    <dbReference type="NCBI Taxonomy" id="38294"/>
    <lineage>
        <taxon>Bacteria</taxon>
        <taxon>Pseudomonadati</taxon>
        <taxon>Pseudomonadota</taxon>
        <taxon>Gammaproteobacteria</taxon>
        <taxon>Vibrionales</taxon>
        <taxon>Vibrionaceae</taxon>
        <taxon>Photobacterium</taxon>
    </lineage>
</organism>
<dbReference type="InterPro" id="IPR032874">
    <property type="entry name" value="DDE_dom"/>
</dbReference>
<evidence type="ECO:0000313" key="7">
    <source>
        <dbReference type="Proteomes" id="UP000516656"/>
    </source>
</evidence>
<dbReference type="InterPro" id="IPR036397">
    <property type="entry name" value="RNaseH_sf"/>
</dbReference>
<evidence type="ECO:0000256" key="1">
    <source>
        <dbReference type="ARBA" id="ARBA00002286"/>
    </source>
</evidence>
<dbReference type="GO" id="GO:0032196">
    <property type="term" value="P:transposition"/>
    <property type="evidence" value="ECO:0007669"/>
    <property type="project" value="UniProtKB-KW"/>
</dbReference>
<dbReference type="GO" id="GO:0006310">
    <property type="term" value="P:DNA recombination"/>
    <property type="evidence" value="ECO:0007669"/>
    <property type="project" value="UniProtKB-KW"/>
</dbReference>
<keyword evidence="4" id="KW-0233">DNA recombination</keyword>
<dbReference type="PANTHER" id="PTHR35528:SF3">
    <property type="entry name" value="BLL1675 PROTEIN"/>
    <property type="match status" value="1"/>
</dbReference>
<name>A0A1V1VHG6_PHODP</name>
<dbReference type="InterPro" id="IPR052183">
    <property type="entry name" value="IS_Transposase"/>
</dbReference>
<dbReference type="Gene3D" id="3.30.420.10">
    <property type="entry name" value="Ribonuclease H-like superfamily/Ribonuclease H"/>
    <property type="match status" value="1"/>
</dbReference>
<dbReference type="InterPro" id="IPR047930">
    <property type="entry name" value="Transpos_IS6"/>
</dbReference>
<dbReference type="Proteomes" id="UP000516656">
    <property type="component" value="Plasmid unnamed1"/>
</dbReference>
<gene>
    <name evidence="6" type="ORF">IC627_21755</name>
</gene>
<protein>
    <submittedName>
        <fullName evidence="6">IS6 family transposase</fullName>
    </submittedName>
</protein>
<proteinExistence type="predicted"/>
<evidence type="ECO:0000313" key="6">
    <source>
        <dbReference type="EMBL" id="QOD58947.1"/>
    </source>
</evidence>
<dbReference type="PANTHER" id="PTHR35528">
    <property type="entry name" value="BLL1675 PROTEIN"/>
    <property type="match status" value="1"/>
</dbReference>
<evidence type="ECO:0000256" key="3">
    <source>
        <dbReference type="ARBA" id="ARBA00023125"/>
    </source>
</evidence>
<evidence type="ECO:0000259" key="5">
    <source>
        <dbReference type="Pfam" id="PF13610"/>
    </source>
</evidence>
<keyword evidence="6" id="KW-0614">Plasmid</keyword>
<keyword evidence="2" id="KW-0815">Transposition</keyword>
<dbReference type="NCBIfam" id="NF033587">
    <property type="entry name" value="transpos_IS6"/>
    <property type="match status" value="1"/>
</dbReference>
<sequence length="165" mass="19488">MPFTGYHFPSDIILQVIRYYVAYKLSFRDIEEIFVERGIQVDHATINRCVIRLAPLIEQNARARKHQVSSSWRMDETYIKIKGKWWYYYRAVDKYGDIVDFYLSQTRDEKSAQAFLRKAIRTNGLPDQVVIDKSGANARALHHMNVKLWKSVIFMLNLIEVIDVK</sequence>
<reference evidence="6 7" key="1">
    <citation type="submission" date="2020-09" db="EMBL/GenBank/DDBJ databases">
        <title>Complete, closed and curated genome sequences of Photobacterium damselae subsp. piscicida isolates from Australia indicate localised evolution and additional plasmid-borne pathogenicity mechanisms.</title>
        <authorList>
            <person name="Baseggio L."/>
            <person name="Silayeva O."/>
            <person name="Buller N."/>
            <person name="Landos M."/>
            <person name="Engelstaedter J."/>
            <person name="Barnes A.C."/>
        </authorList>
    </citation>
    <scope>NUCLEOTIDE SEQUENCE [LARGE SCALE GENOMIC DNA]</scope>
    <source>
        <strain evidence="6 7">AS-16-0540-1</strain>
        <plasmid evidence="6 7">unnamed1</plasmid>
    </source>
</reference>
<dbReference type="Pfam" id="PF13610">
    <property type="entry name" value="DDE_Tnp_IS240"/>
    <property type="match status" value="1"/>
</dbReference>
<accession>A0A1V1VHG6</accession>
<dbReference type="SUPFAM" id="SSF53098">
    <property type="entry name" value="Ribonuclease H-like"/>
    <property type="match status" value="1"/>
</dbReference>
<dbReference type="GO" id="GO:0003677">
    <property type="term" value="F:DNA binding"/>
    <property type="evidence" value="ECO:0007669"/>
    <property type="project" value="UniProtKB-KW"/>
</dbReference>
<comment type="function">
    <text evidence="1">Involved in the transposition of the insertion sequence.</text>
</comment>
<dbReference type="AlphaFoldDB" id="A0A1V1VHG6"/>